<comment type="caution">
    <text evidence="9">The sequence shown here is derived from an EMBL/GenBank/DDBJ whole genome shotgun (WGS) entry which is preliminary data.</text>
</comment>
<keyword evidence="7" id="KW-0653">Protein transport</keyword>
<evidence type="ECO:0000256" key="8">
    <source>
        <dbReference type="SAM" id="Phobius"/>
    </source>
</evidence>
<reference evidence="10" key="1">
    <citation type="submission" date="2023-07" db="EMBL/GenBank/DDBJ databases">
        <title>Thauera sp. CAU 1555 isolated from sand of Yaerae Beach.</title>
        <authorList>
            <person name="Kim W."/>
        </authorList>
    </citation>
    <scope>NUCLEOTIDE SEQUENCE [LARGE SCALE GENOMIC DNA]</scope>
    <source>
        <strain evidence="10">CAU 1555</strain>
    </source>
</reference>
<comment type="similarity">
    <text evidence="2 7">Belongs to the ExbD/TolR family.</text>
</comment>
<accession>A0ABR9B929</accession>
<keyword evidence="6 8" id="KW-0472">Membrane</keyword>
<evidence type="ECO:0000256" key="3">
    <source>
        <dbReference type="ARBA" id="ARBA00022475"/>
    </source>
</evidence>
<dbReference type="Proteomes" id="UP000603602">
    <property type="component" value="Unassembled WGS sequence"/>
</dbReference>
<proteinExistence type="inferred from homology"/>
<evidence type="ECO:0000313" key="10">
    <source>
        <dbReference type="Proteomes" id="UP000603602"/>
    </source>
</evidence>
<keyword evidence="5 8" id="KW-1133">Transmembrane helix</keyword>
<evidence type="ECO:0000256" key="6">
    <source>
        <dbReference type="ARBA" id="ARBA00023136"/>
    </source>
</evidence>
<dbReference type="PANTHER" id="PTHR30558:SF7">
    <property type="entry name" value="TOL-PAL SYSTEM PROTEIN TOLR"/>
    <property type="match status" value="1"/>
</dbReference>
<organism evidence="9 10">
    <name type="scientific">Thauera sedimentorum</name>
    <dbReference type="NCBI Taxonomy" id="2767595"/>
    <lineage>
        <taxon>Bacteria</taxon>
        <taxon>Pseudomonadati</taxon>
        <taxon>Pseudomonadota</taxon>
        <taxon>Betaproteobacteria</taxon>
        <taxon>Rhodocyclales</taxon>
        <taxon>Zoogloeaceae</taxon>
        <taxon>Thauera</taxon>
    </lineage>
</organism>
<gene>
    <name evidence="9" type="ORF">IFO67_08170</name>
</gene>
<evidence type="ECO:0000256" key="2">
    <source>
        <dbReference type="ARBA" id="ARBA00005811"/>
    </source>
</evidence>
<dbReference type="Gene3D" id="3.30.420.270">
    <property type="match status" value="1"/>
</dbReference>
<dbReference type="InterPro" id="IPR003400">
    <property type="entry name" value="ExbD"/>
</dbReference>
<keyword evidence="10" id="KW-1185">Reference proteome</keyword>
<evidence type="ECO:0000256" key="5">
    <source>
        <dbReference type="ARBA" id="ARBA00022989"/>
    </source>
</evidence>
<feature type="transmembrane region" description="Helical" evidence="8">
    <location>
        <begin position="20"/>
        <end position="38"/>
    </location>
</feature>
<evidence type="ECO:0000313" key="9">
    <source>
        <dbReference type="EMBL" id="MBD8502854.1"/>
    </source>
</evidence>
<evidence type="ECO:0000256" key="1">
    <source>
        <dbReference type="ARBA" id="ARBA00004162"/>
    </source>
</evidence>
<comment type="subcellular location">
    <subcellularLocation>
        <location evidence="1">Cell membrane</location>
        <topology evidence="1">Single-pass membrane protein</topology>
    </subcellularLocation>
    <subcellularLocation>
        <location evidence="7">Cell membrane</location>
        <topology evidence="7">Single-pass type II membrane protein</topology>
    </subcellularLocation>
</comment>
<dbReference type="Pfam" id="PF02472">
    <property type="entry name" value="ExbD"/>
    <property type="match status" value="1"/>
</dbReference>
<name>A0ABR9B929_9RHOO</name>
<dbReference type="PANTHER" id="PTHR30558">
    <property type="entry name" value="EXBD MEMBRANE COMPONENT OF PMF-DRIVEN MACROMOLECULE IMPORT SYSTEM"/>
    <property type="match status" value="1"/>
</dbReference>
<keyword evidence="4 7" id="KW-0812">Transmembrane</keyword>
<evidence type="ECO:0000256" key="7">
    <source>
        <dbReference type="RuleBase" id="RU003879"/>
    </source>
</evidence>
<evidence type="ECO:0000256" key="4">
    <source>
        <dbReference type="ARBA" id="ARBA00022692"/>
    </source>
</evidence>
<keyword evidence="7" id="KW-0813">Transport</keyword>
<keyword evidence="3" id="KW-1003">Cell membrane</keyword>
<sequence>MRQGPVSQPQPMAEINMIPLVDVMLVLLVIFIITAPLMQQAAPVDLPQVSASALEDKPRVLRVALDAGGAVQVDEQAVGWEEVPTVLRAAAADGADPELQLYADRRTAYEQVARLIAAAQDAGLARIAFVTEPLANP</sequence>
<protein>
    <submittedName>
        <fullName evidence="9">Biopolymer transporter ExbD</fullName>
    </submittedName>
</protein>
<dbReference type="EMBL" id="JACYTO010000001">
    <property type="protein sequence ID" value="MBD8502854.1"/>
    <property type="molecule type" value="Genomic_DNA"/>
</dbReference>